<dbReference type="KEGG" id="cpoy:GP475_07405"/>
<gene>
    <name evidence="9" type="ORF">GP475_07405</name>
</gene>
<keyword evidence="4 7" id="KW-0812">Transmembrane</keyword>
<dbReference type="PANTHER" id="PTHR42718:SF46">
    <property type="entry name" value="BLR6921 PROTEIN"/>
    <property type="match status" value="1"/>
</dbReference>
<feature type="transmembrane region" description="Helical" evidence="7">
    <location>
        <begin position="45"/>
        <end position="66"/>
    </location>
</feature>
<dbReference type="EMBL" id="CP046884">
    <property type="protein sequence ID" value="QNQ90481.1"/>
    <property type="molecule type" value="Genomic_DNA"/>
</dbReference>
<feature type="transmembrane region" description="Helical" evidence="7">
    <location>
        <begin position="380"/>
        <end position="402"/>
    </location>
</feature>
<evidence type="ECO:0000256" key="1">
    <source>
        <dbReference type="ARBA" id="ARBA00004651"/>
    </source>
</evidence>
<dbReference type="InterPro" id="IPR020846">
    <property type="entry name" value="MFS_dom"/>
</dbReference>
<sequence length="457" mass="48659">MTKVSAKAAVPILLITFIFSLVIDNGFKFMSLAISQDLSLNISTASLQATLAGIVIGIGAVVYAALADSFPIRNLLNIGLILIAVGSIIGFLGQHVWTLVLMGRLVQTCGLAAAETLYVIYVTKHLPEKDQKTYLGFSTSAFQLAMLFGTLTSGFIATYVSWTAMFLVSLLALLAIPVVTRKVPVEAAVRGNLDLFGLLYVATIATSVMFFMTSFKWIWVVVFALALILFILHVLKSPTALVKPEFFSNQRYVWALITVAVVYSTQLGLTTLVIPYAVKELHNLNLDTASLLMAPGYAAGALLGALSGYVAKVLNSRQTMVVALSLIVVALLLIAIVIDGPLWVIVFAVILFSGGFATMYAPLVNSALQNIPAEKTGVAIGFYNLTINIAIPVGISYTAALIDSGISSLGALSNATTTTGLAISSVTWILAVIAASGMAIYFISDFFMSKKENASRL</sequence>
<dbReference type="GO" id="GO:0022857">
    <property type="term" value="F:transmembrane transporter activity"/>
    <property type="evidence" value="ECO:0007669"/>
    <property type="project" value="InterPro"/>
</dbReference>
<dbReference type="InterPro" id="IPR036259">
    <property type="entry name" value="MFS_trans_sf"/>
</dbReference>
<dbReference type="GO" id="GO:0005886">
    <property type="term" value="C:plasma membrane"/>
    <property type="evidence" value="ECO:0007669"/>
    <property type="project" value="UniProtKB-SubCell"/>
</dbReference>
<keyword evidence="5 7" id="KW-1133">Transmembrane helix</keyword>
<feature type="transmembrane region" description="Helical" evidence="7">
    <location>
        <begin position="344"/>
        <end position="368"/>
    </location>
</feature>
<dbReference type="RefSeq" id="WP_187973796.1">
    <property type="nucleotide sequence ID" value="NZ_CP046884.1"/>
</dbReference>
<keyword evidence="6 7" id="KW-0472">Membrane</keyword>
<evidence type="ECO:0000256" key="4">
    <source>
        <dbReference type="ARBA" id="ARBA00022692"/>
    </source>
</evidence>
<evidence type="ECO:0000256" key="5">
    <source>
        <dbReference type="ARBA" id="ARBA00022989"/>
    </source>
</evidence>
<feature type="transmembrane region" description="Helical" evidence="7">
    <location>
        <begin position="134"/>
        <end position="156"/>
    </location>
</feature>
<keyword evidence="2" id="KW-0813">Transport</keyword>
<protein>
    <submittedName>
        <fullName evidence="9">MFS transporter</fullName>
    </submittedName>
</protein>
<dbReference type="AlphaFoldDB" id="A0A7H0SPK6"/>
<dbReference type="Pfam" id="PF07690">
    <property type="entry name" value="MFS_1"/>
    <property type="match status" value="1"/>
</dbReference>
<evidence type="ECO:0000259" key="8">
    <source>
        <dbReference type="PROSITE" id="PS50850"/>
    </source>
</evidence>
<keyword evidence="3" id="KW-1003">Cell membrane</keyword>
<feature type="domain" description="Major facilitator superfamily (MFS) profile" evidence="8">
    <location>
        <begin position="4"/>
        <end position="452"/>
    </location>
</feature>
<evidence type="ECO:0000256" key="6">
    <source>
        <dbReference type="ARBA" id="ARBA00023136"/>
    </source>
</evidence>
<reference evidence="9 10" key="1">
    <citation type="submission" date="2019-12" db="EMBL/GenBank/DDBJ databases">
        <title>Corynebacterium sp. nov., isolated from feces of the Anser Albifrons in China.</title>
        <authorList>
            <person name="Liu Q."/>
        </authorList>
    </citation>
    <scope>NUCLEOTIDE SEQUENCE [LARGE SCALE GENOMIC DNA]</scope>
    <source>
        <strain evidence="9 10">4H37-19</strain>
    </source>
</reference>
<feature type="transmembrane region" description="Helical" evidence="7">
    <location>
        <begin position="217"/>
        <end position="235"/>
    </location>
</feature>
<keyword evidence="10" id="KW-1185">Reference proteome</keyword>
<feature type="transmembrane region" description="Helical" evidence="7">
    <location>
        <begin position="422"/>
        <end position="443"/>
    </location>
</feature>
<dbReference type="PRINTS" id="PR01036">
    <property type="entry name" value="TCRTETB"/>
</dbReference>
<evidence type="ECO:0000256" key="2">
    <source>
        <dbReference type="ARBA" id="ARBA00022448"/>
    </source>
</evidence>
<feature type="transmembrane region" description="Helical" evidence="7">
    <location>
        <begin position="321"/>
        <end position="338"/>
    </location>
</feature>
<accession>A0A7H0SPK6</accession>
<dbReference type="PANTHER" id="PTHR42718">
    <property type="entry name" value="MAJOR FACILITATOR SUPERFAMILY MULTIDRUG TRANSPORTER MFSC"/>
    <property type="match status" value="1"/>
</dbReference>
<feature type="transmembrane region" description="Helical" evidence="7">
    <location>
        <begin position="162"/>
        <end position="180"/>
    </location>
</feature>
<proteinExistence type="predicted"/>
<evidence type="ECO:0000313" key="9">
    <source>
        <dbReference type="EMBL" id="QNQ90481.1"/>
    </source>
</evidence>
<dbReference type="Gene3D" id="1.20.1250.20">
    <property type="entry name" value="MFS general substrate transporter like domains"/>
    <property type="match status" value="2"/>
</dbReference>
<dbReference type="Proteomes" id="UP000516320">
    <property type="component" value="Chromosome"/>
</dbReference>
<feature type="transmembrane region" description="Helical" evidence="7">
    <location>
        <begin position="105"/>
        <end position="122"/>
    </location>
</feature>
<evidence type="ECO:0000256" key="7">
    <source>
        <dbReference type="SAM" id="Phobius"/>
    </source>
</evidence>
<organism evidence="9 10">
    <name type="scientific">Corynebacterium poyangense</name>
    <dbReference type="NCBI Taxonomy" id="2684405"/>
    <lineage>
        <taxon>Bacteria</taxon>
        <taxon>Bacillati</taxon>
        <taxon>Actinomycetota</taxon>
        <taxon>Actinomycetes</taxon>
        <taxon>Mycobacteriales</taxon>
        <taxon>Corynebacteriaceae</taxon>
        <taxon>Corynebacterium</taxon>
    </lineage>
</organism>
<evidence type="ECO:0000256" key="3">
    <source>
        <dbReference type="ARBA" id="ARBA00022475"/>
    </source>
</evidence>
<comment type="subcellular location">
    <subcellularLocation>
        <location evidence="1">Cell membrane</location>
        <topology evidence="1">Multi-pass membrane protein</topology>
    </subcellularLocation>
</comment>
<evidence type="ECO:0000313" key="10">
    <source>
        <dbReference type="Proteomes" id="UP000516320"/>
    </source>
</evidence>
<name>A0A7H0SPK6_9CORY</name>
<dbReference type="InterPro" id="IPR011701">
    <property type="entry name" value="MFS"/>
</dbReference>
<feature type="transmembrane region" description="Helical" evidence="7">
    <location>
        <begin position="192"/>
        <end position="211"/>
    </location>
</feature>
<feature type="transmembrane region" description="Helical" evidence="7">
    <location>
        <begin position="255"/>
        <end position="278"/>
    </location>
</feature>
<feature type="transmembrane region" description="Helical" evidence="7">
    <location>
        <begin position="290"/>
        <end position="309"/>
    </location>
</feature>
<feature type="transmembrane region" description="Helical" evidence="7">
    <location>
        <begin position="75"/>
        <end position="93"/>
    </location>
</feature>
<dbReference type="PROSITE" id="PS50850">
    <property type="entry name" value="MFS"/>
    <property type="match status" value="1"/>
</dbReference>
<dbReference type="SUPFAM" id="SSF103473">
    <property type="entry name" value="MFS general substrate transporter"/>
    <property type="match status" value="1"/>
</dbReference>